<name>A0A0B6XXA2_9EUPU</name>
<gene>
    <name evidence="2" type="primary">ORF2615</name>
</gene>
<feature type="chain" id="PRO_5002111661" evidence="1">
    <location>
        <begin position="19"/>
        <end position="73"/>
    </location>
</feature>
<evidence type="ECO:0000256" key="1">
    <source>
        <dbReference type="SAM" id="SignalP"/>
    </source>
</evidence>
<keyword evidence="1" id="KW-0732">Signal</keyword>
<dbReference type="EMBL" id="HACG01001045">
    <property type="protein sequence ID" value="CEK47910.1"/>
    <property type="molecule type" value="Transcribed_RNA"/>
</dbReference>
<evidence type="ECO:0000313" key="2">
    <source>
        <dbReference type="EMBL" id="CEK47910.1"/>
    </source>
</evidence>
<feature type="non-terminal residue" evidence="2">
    <location>
        <position position="73"/>
    </location>
</feature>
<protein>
    <submittedName>
        <fullName evidence="2">Uncharacterized protein</fullName>
    </submittedName>
</protein>
<accession>A0A0B6XXA2</accession>
<reference evidence="2" key="1">
    <citation type="submission" date="2014-12" db="EMBL/GenBank/DDBJ databases">
        <title>Insight into the proteome of Arion vulgaris.</title>
        <authorList>
            <person name="Aradska J."/>
            <person name="Bulat T."/>
            <person name="Smidak R."/>
            <person name="Sarate P."/>
            <person name="Gangsoo J."/>
            <person name="Sialana F."/>
            <person name="Bilban M."/>
            <person name="Lubec G."/>
        </authorList>
    </citation>
    <scope>NUCLEOTIDE SEQUENCE</scope>
    <source>
        <tissue evidence="2">Skin</tissue>
    </source>
</reference>
<sequence length="73" mass="8523">MKIKNIVSLFLLIVCVWTKNMELSVIQNTRFELGNSCLTQARNCATILRYTKCKHLILKEIKCNIRYDCSPDE</sequence>
<proteinExistence type="predicted"/>
<feature type="signal peptide" evidence="1">
    <location>
        <begin position="1"/>
        <end position="18"/>
    </location>
</feature>
<organism evidence="2">
    <name type="scientific">Arion vulgaris</name>
    <dbReference type="NCBI Taxonomy" id="1028688"/>
    <lineage>
        <taxon>Eukaryota</taxon>
        <taxon>Metazoa</taxon>
        <taxon>Spiralia</taxon>
        <taxon>Lophotrochozoa</taxon>
        <taxon>Mollusca</taxon>
        <taxon>Gastropoda</taxon>
        <taxon>Heterobranchia</taxon>
        <taxon>Euthyneura</taxon>
        <taxon>Panpulmonata</taxon>
        <taxon>Eupulmonata</taxon>
        <taxon>Stylommatophora</taxon>
        <taxon>Helicina</taxon>
        <taxon>Arionoidea</taxon>
        <taxon>Arionidae</taxon>
        <taxon>Arion</taxon>
    </lineage>
</organism>
<dbReference type="AlphaFoldDB" id="A0A0B6XXA2"/>